<evidence type="ECO:0000259" key="5">
    <source>
        <dbReference type="Pfam" id="PF00501"/>
    </source>
</evidence>
<gene>
    <name evidence="7" type="ORF">LRS13_18895</name>
</gene>
<dbReference type="InterPro" id="IPR042099">
    <property type="entry name" value="ANL_N_sf"/>
</dbReference>
<dbReference type="RefSeq" id="WP_353863256.1">
    <property type="nucleotide sequence ID" value="NZ_CP088295.1"/>
</dbReference>
<dbReference type="PANTHER" id="PTHR22754:SF32">
    <property type="entry name" value="DISCO-INTERACTING PROTEIN 2"/>
    <property type="match status" value="1"/>
</dbReference>
<dbReference type="GO" id="GO:0016874">
    <property type="term" value="F:ligase activity"/>
    <property type="evidence" value="ECO:0007669"/>
    <property type="project" value="UniProtKB-KW"/>
</dbReference>
<dbReference type="EMBL" id="CP088295">
    <property type="protein sequence ID" value="UUY02733.1"/>
    <property type="molecule type" value="Genomic_DNA"/>
</dbReference>
<dbReference type="SUPFAM" id="SSF56801">
    <property type="entry name" value="Acetyl-CoA synthetase-like"/>
    <property type="match status" value="1"/>
</dbReference>
<keyword evidence="4" id="KW-0443">Lipid metabolism</keyword>
<dbReference type="Pfam" id="PF23024">
    <property type="entry name" value="AMP-dom_DIP2-like"/>
    <property type="match status" value="1"/>
</dbReference>
<dbReference type="Pfam" id="PF00501">
    <property type="entry name" value="AMP-binding"/>
    <property type="match status" value="1"/>
</dbReference>
<name>A0ABY5PDP6_9ACTN</name>
<evidence type="ECO:0000259" key="6">
    <source>
        <dbReference type="Pfam" id="PF23024"/>
    </source>
</evidence>
<dbReference type="InterPro" id="IPR025110">
    <property type="entry name" value="AMP-bd_C"/>
</dbReference>
<dbReference type="InterPro" id="IPR040097">
    <property type="entry name" value="FAAL/FAAC"/>
</dbReference>
<dbReference type="InterPro" id="IPR000873">
    <property type="entry name" value="AMP-dep_synth/lig_dom"/>
</dbReference>
<evidence type="ECO:0000313" key="8">
    <source>
        <dbReference type="Proteomes" id="UP001058860"/>
    </source>
</evidence>
<keyword evidence="3" id="KW-0276">Fatty acid metabolism</keyword>
<keyword evidence="8" id="KW-1185">Reference proteome</keyword>
<feature type="domain" description="AMP-binding enzyme C-terminal" evidence="6">
    <location>
        <begin position="465"/>
        <end position="578"/>
    </location>
</feature>
<feature type="domain" description="AMP-dependent synthetase/ligase" evidence="5">
    <location>
        <begin position="13"/>
        <end position="419"/>
    </location>
</feature>
<evidence type="ECO:0000256" key="2">
    <source>
        <dbReference type="ARBA" id="ARBA00022598"/>
    </source>
</evidence>
<evidence type="ECO:0000256" key="1">
    <source>
        <dbReference type="ARBA" id="ARBA00006432"/>
    </source>
</evidence>
<dbReference type="Gene3D" id="3.40.50.12780">
    <property type="entry name" value="N-terminal domain of ligase-like"/>
    <property type="match status" value="1"/>
</dbReference>
<dbReference type="PANTHER" id="PTHR22754">
    <property type="entry name" value="DISCO-INTERACTING PROTEIN 2 DIP2 -RELATED"/>
    <property type="match status" value="1"/>
</dbReference>
<dbReference type="CDD" id="cd05931">
    <property type="entry name" value="FAAL"/>
    <property type="match status" value="1"/>
</dbReference>
<dbReference type="Gene3D" id="3.30.300.30">
    <property type="match status" value="1"/>
</dbReference>
<comment type="similarity">
    <text evidence="1">Belongs to the ATP-dependent AMP-binding enzyme family.</text>
</comment>
<evidence type="ECO:0000256" key="3">
    <source>
        <dbReference type="ARBA" id="ARBA00022832"/>
    </source>
</evidence>
<protein>
    <submittedName>
        <fullName evidence="7">Fatty acyl-AMP ligase</fullName>
    </submittedName>
</protein>
<accession>A0ABY5PDP6</accession>
<dbReference type="InterPro" id="IPR045851">
    <property type="entry name" value="AMP-bd_C_sf"/>
</dbReference>
<evidence type="ECO:0000313" key="7">
    <source>
        <dbReference type="EMBL" id="UUY02733.1"/>
    </source>
</evidence>
<evidence type="ECO:0000256" key="4">
    <source>
        <dbReference type="ARBA" id="ARBA00023098"/>
    </source>
</evidence>
<dbReference type="Proteomes" id="UP001058860">
    <property type="component" value="Chromosome"/>
</dbReference>
<keyword evidence="2 7" id="KW-0436">Ligase</keyword>
<organism evidence="7 8">
    <name type="scientific">Svornostia abyssi</name>
    <dbReference type="NCBI Taxonomy" id="2898438"/>
    <lineage>
        <taxon>Bacteria</taxon>
        <taxon>Bacillati</taxon>
        <taxon>Actinomycetota</taxon>
        <taxon>Thermoleophilia</taxon>
        <taxon>Solirubrobacterales</taxon>
        <taxon>Baekduiaceae</taxon>
        <taxon>Svornostia</taxon>
    </lineage>
</organism>
<sequence>MTGGALLADHVMHWAQVHPDRIALRYTDFAQDRSGIEHTVTFGELDGWSRAIAARIAELVAPGDRVAILAPSSPEYMAGFAAVTRSVAIGVPLFEPEHLGQGDRLRAVLQDCRPACLLTTAAHRDAVAALAADMPEPLNAHILVLEDLRGDAGAQAAAAYVRPERLQPDEIAYLQYTSGSTRTPAGVELTHGNVVANAYQLVEAFDVDVNDHNAAVSWLPLFHDMGLLLSVVLPIVVAATGSVFDPLAFVQRPVRWMRELARQSCTYTAAPNFAYGYAAKRVRESDRQEIDLSGVKAMLNGAEPVQPRTVRQFIETFAPHGLRPEAVRPSYGLAEATVFVSTTPGDRPARIMEIDAAALQEHRVTAPAGADARVTEIVSCGVAIGQHVAIADAASCRRLADRTVGEVWVHGANVGAGYWGDGRESAQTFGGTLADPGDLPASGWLRTGDLGAIVDGELYITGRLKDTIIIDGRNIYPNDIEATVEEAHVAIAAHRLAAFAVDTGEGEGLVVVAEQHREAEGANRRMDDIVAAARHAVSLQHAVTLHDFVLVHPHTVPRTSSGKIARQATRTQYLEGTLLPVGGRT</sequence>
<reference evidence="8" key="1">
    <citation type="submission" date="2021-11" db="EMBL/GenBank/DDBJ databases">
        <title>Cultivation dependent microbiological survey of springs from the worlds oldest radium mine currently devoted to the extraction of radon-saturated water.</title>
        <authorList>
            <person name="Kapinusova G."/>
            <person name="Smrhova T."/>
            <person name="Strejcek M."/>
            <person name="Suman J."/>
            <person name="Jani K."/>
            <person name="Pajer P."/>
            <person name="Uhlik O."/>
        </authorList>
    </citation>
    <scope>NUCLEOTIDE SEQUENCE [LARGE SCALE GENOMIC DNA]</scope>
    <source>
        <strain evidence="8">J379</strain>
    </source>
</reference>
<proteinExistence type="inferred from homology"/>